<proteinExistence type="predicted"/>
<dbReference type="EMBL" id="SMFZ01000002">
    <property type="protein sequence ID" value="TCK20618.1"/>
    <property type="molecule type" value="Genomic_DNA"/>
</dbReference>
<dbReference type="Pfam" id="PF13581">
    <property type="entry name" value="HATPase_c_2"/>
    <property type="match status" value="1"/>
</dbReference>
<evidence type="ECO:0000313" key="3">
    <source>
        <dbReference type="Proteomes" id="UP000295560"/>
    </source>
</evidence>
<accession>A0A4R1HG07</accession>
<dbReference type="RefSeq" id="WP_165922431.1">
    <property type="nucleotide sequence ID" value="NZ_SMFZ01000002.1"/>
</dbReference>
<dbReference type="InterPro" id="IPR003594">
    <property type="entry name" value="HATPase_dom"/>
</dbReference>
<feature type="domain" description="Histidine kinase/HSP90-like ATPase" evidence="1">
    <location>
        <begin position="20"/>
        <end position="132"/>
    </location>
</feature>
<evidence type="ECO:0000313" key="2">
    <source>
        <dbReference type="EMBL" id="TCK20618.1"/>
    </source>
</evidence>
<dbReference type="AlphaFoldDB" id="A0A4R1HG07"/>
<dbReference type="InterPro" id="IPR036890">
    <property type="entry name" value="HATPase_C_sf"/>
</dbReference>
<name>A0A4R1HG07_PSEEN</name>
<evidence type="ECO:0000259" key="1">
    <source>
        <dbReference type="Pfam" id="PF13581"/>
    </source>
</evidence>
<protein>
    <submittedName>
        <fullName evidence="2">Anti-sigma regulatory factor (Ser/Thr protein kinase)</fullName>
    </submittedName>
</protein>
<reference evidence="2 3" key="1">
    <citation type="submission" date="2019-03" db="EMBL/GenBank/DDBJ databases">
        <title>Sequencing the genomes of 1000 actinobacteria strains.</title>
        <authorList>
            <person name="Klenk H.-P."/>
        </authorList>
    </citation>
    <scope>NUCLEOTIDE SEQUENCE [LARGE SCALE GENOMIC DNA]</scope>
    <source>
        <strain evidence="2 3">DSM 44969</strain>
    </source>
</reference>
<keyword evidence="3" id="KW-1185">Reference proteome</keyword>
<sequence>MCSGKESCLFLLDPMPGADRPAREHLRPWLVEQGLVEDEVHDVLTAVTEAVCGVTNAERREGRGEPVQVSAVIEADTYGALGVALRVVDQGTMPLARGTVSHLVDYGQTMMRAAMDEVTTTSDPHGGTVIAMRTRPLLRRRPGTAC</sequence>
<gene>
    <name evidence="2" type="ORF">EV378_4579</name>
</gene>
<dbReference type="Proteomes" id="UP000295560">
    <property type="component" value="Unassembled WGS sequence"/>
</dbReference>
<organism evidence="2 3">
    <name type="scientific">Pseudonocardia endophytica</name>
    <dbReference type="NCBI Taxonomy" id="401976"/>
    <lineage>
        <taxon>Bacteria</taxon>
        <taxon>Bacillati</taxon>
        <taxon>Actinomycetota</taxon>
        <taxon>Actinomycetes</taxon>
        <taxon>Pseudonocardiales</taxon>
        <taxon>Pseudonocardiaceae</taxon>
        <taxon>Pseudonocardia</taxon>
    </lineage>
</organism>
<comment type="caution">
    <text evidence="2">The sequence shown here is derived from an EMBL/GenBank/DDBJ whole genome shotgun (WGS) entry which is preliminary data.</text>
</comment>
<dbReference type="Gene3D" id="3.30.565.10">
    <property type="entry name" value="Histidine kinase-like ATPase, C-terminal domain"/>
    <property type="match status" value="1"/>
</dbReference>